<evidence type="ECO:0000313" key="2">
    <source>
        <dbReference type="EMBL" id="BCS99045.1"/>
    </source>
</evidence>
<keyword evidence="1" id="KW-0812">Transmembrane</keyword>
<accession>A0ABM7PPK3</accession>
<feature type="transmembrane region" description="Helical" evidence="1">
    <location>
        <begin position="35"/>
        <end position="61"/>
    </location>
</feature>
<dbReference type="EMBL" id="AP024488">
    <property type="protein sequence ID" value="BCS99045.1"/>
    <property type="molecule type" value="Genomic_DNA"/>
</dbReference>
<dbReference type="Proteomes" id="UP001320148">
    <property type="component" value="Chromosome"/>
</dbReference>
<reference evidence="2 3" key="1">
    <citation type="submission" date="2021-02" db="EMBL/GenBank/DDBJ databases">
        <title>Complete genome of Desulfoluna sp. strain ASN36.</title>
        <authorList>
            <person name="Takahashi A."/>
            <person name="Kojima H."/>
            <person name="Fukui M."/>
        </authorList>
    </citation>
    <scope>NUCLEOTIDE SEQUENCE [LARGE SCALE GENOMIC DNA]</scope>
    <source>
        <strain evidence="2 3">ASN36</strain>
    </source>
</reference>
<keyword evidence="1" id="KW-1133">Transmembrane helix</keyword>
<evidence type="ECO:0000313" key="3">
    <source>
        <dbReference type="Proteomes" id="UP001320148"/>
    </source>
</evidence>
<proteinExistence type="predicted"/>
<feature type="transmembrane region" description="Helical" evidence="1">
    <location>
        <begin position="12"/>
        <end position="29"/>
    </location>
</feature>
<gene>
    <name evidence="2" type="ORF">DSLASN_46770</name>
</gene>
<organism evidence="2 3">
    <name type="scientific">Desulfoluna limicola</name>
    <dbReference type="NCBI Taxonomy" id="2810562"/>
    <lineage>
        <taxon>Bacteria</taxon>
        <taxon>Pseudomonadati</taxon>
        <taxon>Thermodesulfobacteriota</taxon>
        <taxon>Desulfobacteria</taxon>
        <taxon>Desulfobacterales</taxon>
        <taxon>Desulfolunaceae</taxon>
        <taxon>Desulfoluna</taxon>
    </lineage>
</organism>
<keyword evidence="1" id="KW-0472">Membrane</keyword>
<name>A0ABM7PPK3_9BACT</name>
<dbReference type="RefSeq" id="WP_236890399.1">
    <property type="nucleotide sequence ID" value="NZ_AP024488.1"/>
</dbReference>
<evidence type="ECO:0000256" key="1">
    <source>
        <dbReference type="SAM" id="Phobius"/>
    </source>
</evidence>
<protein>
    <submittedName>
        <fullName evidence="2">Uncharacterized protein</fullName>
    </submittedName>
</protein>
<keyword evidence="3" id="KW-1185">Reference proteome</keyword>
<sequence>MKRLSWESKIGLILVALAIALNGLLYAMYHDVNHIVLWGLTNLAFLPISVLFVSLILDSFMEKRAKLQKLDKLNMLIGTFFSVAGTRMLRFFASWDVQHGEICATMTEKENWTDKNHFEAMKRVLQTRQFRIDDKKADLTALRDFLAPHTNFMIRLLENPHLLEHEAFTDVLRSAFHLTEELKARGDLNTLPESDRTHLGRDIERVYGHLALAWVDYMDHLHKEFPYLFSFALRINPFDEKASAIVT</sequence>